<evidence type="ECO:0008006" key="4">
    <source>
        <dbReference type="Google" id="ProtNLM"/>
    </source>
</evidence>
<keyword evidence="1" id="KW-1133">Transmembrane helix</keyword>
<gene>
    <name evidence="2" type="ORF">COU16_03640</name>
</gene>
<evidence type="ECO:0000313" key="2">
    <source>
        <dbReference type="EMBL" id="PIR84638.1"/>
    </source>
</evidence>
<feature type="transmembrane region" description="Helical" evidence="1">
    <location>
        <begin position="21"/>
        <end position="40"/>
    </location>
</feature>
<protein>
    <recommendedName>
        <fullName evidence="4">Dipeptidylpeptidase IV N-terminal domain-containing protein</fullName>
    </recommendedName>
</protein>
<dbReference type="SUPFAM" id="SSF82171">
    <property type="entry name" value="DPP6 N-terminal domain-like"/>
    <property type="match status" value="1"/>
</dbReference>
<dbReference type="Proteomes" id="UP000229344">
    <property type="component" value="Unassembled WGS sequence"/>
</dbReference>
<accession>A0A2H0UDY7</accession>
<evidence type="ECO:0000313" key="3">
    <source>
        <dbReference type="Proteomes" id="UP000229344"/>
    </source>
</evidence>
<proteinExistence type="predicted"/>
<dbReference type="InterPro" id="IPR011659">
    <property type="entry name" value="WD40"/>
</dbReference>
<comment type="caution">
    <text evidence="2">The sequence shown here is derived from an EMBL/GenBank/DDBJ whole genome shotgun (WGS) entry which is preliminary data.</text>
</comment>
<dbReference type="EMBL" id="PFBI01000006">
    <property type="protein sequence ID" value="PIR84638.1"/>
    <property type="molecule type" value="Genomic_DNA"/>
</dbReference>
<reference evidence="3" key="1">
    <citation type="submission" date="2017-09" db="EMBL/GenBank/DDBJ databases">
        <title>Depth-based differentiation of microbial function through sediment-hosted aquifers and enrichment of novel symbionts in the deep terrestrial subsurface.</title>
        <authorList>
            <person name="Probst A.J."/>
            <person name="Ladd B."/>
            <person name="Jarett J.K."/>
            <person name="Geller-Mcgrath D.E."/>
            <person name="Sieber C.M.K."/>
            <person name="Emerson J.B."/>
            <person name="Anantharaman K."/>
            <person name="Thomas B.C."/>
            <person name="Malmstrom R."/>
            <person name="Stieglmeier M."/>
            <person name="Klingl A."/>
            <person name="Woyke T."/>
            <person name="Ryan C.M."/>
            <person name="Banfield J.F."/>
        </authorList>
    </citation>
    <scope>NUCLEOTIDE SEQUENCE [LARGE SCALE GENOMIC DNA]</scope>
</reference>
<name>A0A2H0UDY7_9BACT</name>
<dbReference type="AlphaFoldDB" id="A0A2H0UDY7"/>
<evidence type="ECO:0000256" key="1">
    <source>
        <dbReference type="SAM" id="Phobius"/>
    </source>
</evidence>
<organism evidence="2 3">
    <name type="scientific">Candidatus Kaiserbacteria bacterium CG10_big_fil_rev_8_21_14_0_10_47_16</name>
    <dbReference type="NCBI Taxonomy" id="1974608"/>
    <lineage>
        <taxon>Bacteria</taxon>
        <taxon>Candidatus Kaiseribacteriota</taxon>
    </lineage>
</organism>
<sequence>MDTASQQLTSNYTLLKRERRGIPHAFVVITIIVGSVWHLWQVQYAHVTPQRTGGELAALSGDLIFHTGTPIEQANGAELLGIVVYSSDTPELSTVLSSDENLFISGAALSPDRSRAAVASNIFGGETATVQVVTLSTGERTVIDEGVSVLFGTPIWSADGSTFVYTRATLDPNADGDDALTAITEEHMVKVSAVSGSRVDRGEGTPVALSPDGKAILSRTINGTLVFQDQEGVITDLEGTDTTEILMCAQSLDGSRLILIQGGKAALYTIDWGTLTLGEGVSMGDGYTSATFDQSDAMALLRTDGSVDVFHIENETPVFASTYRLTMDVTAQTTTLLDWINPQ</sequence>
<dbReference type="Pfam" id="PF07676">
    <property type="entry name" value="PD40"/>
    <property type="match status" value="1"/>
</dbReference>
<keyword evidence="1" id="KW-0812">Transmembrane</keyword>
<dbReference type="Gene3D" id="2.130.10.120">
    <property type="entry name" value="Prolyl oligopeptidase, N-terminal domain"/>
    <property type="match status" value="1"/>
</dbReference>
<keyword evidence="1" id="KW-0472">Membrane</keyword>